<dbReference type="PANTHER" id="PTHR23502:SF149">
    <property type="entry name" value="TRANSPORTER, PUTATIVE-RELATED"/>
    <property type="match status" value="1"/>
</dbReference>
<protein>
    <submittedName>
        <fullName evidence="6">Uncharacterized protein</fullName>
    </submittedName>
</protein>
<dbReference type="STRING" id="1047168.A0A0F4GK90"/>
<dbReference type="Proteomes" id="UP000033647">
    <property type="component" value="Unassembled WGS sequence"/>
</dbReference>
<dbReference type="EMBL" id="LAFY01000466">
    <property type="protein sequence ID" value="KJX97668.1"/>
    <property type="molecule type" value="Genomic_DNA"/>
</dbReference>
<comment type="subcellular location">
    <subcellularLocation>
        <location evidence="1">Membrane</location>
        <topology evidence="1">Multi-pass membrane protein</topology>
    </subcellularLocation>
</comment>
<dbReference type="AlphaFoldDB" id="A0A0F4GK90"/>
<evidence type="ECO:0000256" key="1">
    <source>
        <dbReference type="ARBA" id="ARBA00004141"/>
    </source>
</evidence>
<dbReference type="OrthoDB" id="5215911at2759"/>
<feature type="transmembrane region" description="Helical" evidence="5">
    <location>
        <begin position="301"/>
        <end position="323"/>
    </location>
</feature>
<feature type="transmembrane region" description="Helical" evidence="5">
    <location>
        <begin position="67"/>
        <end position="87"/>
    </location>
</feature>
<evidence type="ECO:0000256" key="5">
    <source>
        <dbReference type="SAM" id="Phobius"/>
    </source>
</evidence>
<proteinExistence type="predicted"/>
<dbReference type="SUPFAM" id="SSF103473">
    <property type="entry name" value="MFS general substrate transporter"/>
    <property type="match status" value="2"/>
</dbReference>
<dbReference type="GO" id="GO:0022857">
    <property type="term" value="F:transmembrane transporter activity"/>
    <property type="evidence" value="ECO:0007669"/>
    <property type="project" value="TreeGrafter"/>
</dbReference>
<gene>
    <name evidence="6" type="ORF">TI39_contig474g00005</name>
</gene>
<keyword evidence="3 5" id="KW-1133">Transmembrane helix</keyword>
<accession>A0A0F4GK90</accession>
<reference evidence="6 7" key="1">
    <citation type="submission" date="2015-03" db="EMBL/GenBank/DDBJ databases">
        <title>RNA-seq based gene annotation and comparative genomics of four Zymoseptoria species reveal species-specific pathogenicity related genes and transposable element activity.</title>
        <authorList>
            <person name="Grandaubert J."/>
            <person name="Bhattacharyya A."/>
            <person name="Stukenbrock E.H."/>
        </authorList>
    </citation>
    <scope>NUCLEOTIDE SEQUENCE [LARGE SCALE GENOMIC DNA]</scope>
    <source>
        <strain evidence="6 7">Zb18110</strain>
    </source>
</reference>
<evidence type="ECO:0000313" key="7">
    <source>
        <dbReference type="Proteomes" id="UP000033647"/>
    </source>
</evidence>
<dbReference type="PANTHER" id="PTHR23502">
    <property type="entry name" value="MAJOR FACILITATOR SUPERFAMILY"/>
    <property type="match status" value="1"/>
</dbReference>
<feature type="transmembrane region" description="Helical" evidence="5">
    <location>
        <begin position="352"/>
        <end position="379"/>
    </location>
</feature>
<keyword evidence="2 5" id="KW-0812">Transmembrane</keyword>
<feature type="transmembrane region" description="Helical" evidence="5">
    <location>
        <begin position="411"/>
        <end position="442"/>
    </location>
</feature>
<dbReference type="InterPro" id="IPR036259">
    <property type="entry name" value="MFS_trans_sf"/>
</dbReference>
<sequence length="459" mass="50440">MPAPPATSQDEARFAAQQATGIDFYPGTELMKDINNLHLKRTGTETLVPQPGSDPADPVNWSHTWKWFTMSSMVLSTFIWVFSPLALGPQVPYYMESFNSTIPEVINFTGVSILVLGLTNLIWIPFAHRTHHRWDHSGLVWLAEFLVDRNAISVFTNVWIIFFLPETKWDRRKLDASTAANAGRLDSSSINAGTEKMPTSNSEQSVVDAAHVEHSSHAPVEELGASLHGRPNRRQFMPIAPWRAHESILNAIILPFNLIRFPIVLWGTCQFTCACSCYLMISLTQSQALSAAPFNFTAAQVGYTNLAMFAGTSIALLTAGPLGDWMSRRAKVRNDGVREPEMRLPALEGWKWEVIVVVGSGLVGVQVAAISGIAINYVVDCYQPAAGEFLVGATVIKNVWGYGMSKFINNWIVLVGYVGPLMTITAMNAALLVFGAVPLCFFGKKVRGWSAKSAVHRAG</sequence>
<evidence type="ECO:0000313" key="6">
    <source>
        <dbReference type="EMBL" id="KJX97668.1"/>
    </source>
</evidence>
<evidence type="ECO:0000256" key="2">
    <source>
        <dbReference type="ARBA" id="ARBA00022692"/>
    </source>
</evidence>
<organism evidence="6 7">
    <name type="scientific">Zymoseptoria brevis</name>
    <dbReference type="NCBI Taxonomy" id="1047168"/>
    <lineage>
        <taxon>Eukaryota</taxon>
        <taxon>Fungi</taxon>
        <taxon>Dikarya</taxon>
        <taxon>Ascomycota</taxon>
        <taxon>Pezizomycotina</taxon>
        <taxon>Dothideomycetes</taxon>
        <taxon>Dothideomycetidae</taxon>
        <taxon>Mycosphaerellales</taxon>
        <taxon>Mycosphaerellaceae</taxon>
        <taxon>Zymoseptoria</taxon>
    </lineage>
</organism>
<feature type="transmembrane region" description="Helical" evidence="5">
    <location>
        <begin position="146"/>
        <end position="164"/>
    </location>
</feature>
<keyword evidence="4 5" id="KW-0472">Membrane</keyword>
<comment type="caution">
    <text evidence="6">The sequence shown here is derived from an EMBL/GenBank/DDBJ whole genome shotgun (WGS) entry which is preliminary data.</text>
</comment>
<feature type="transmembrane region" description="Helical" evidence="5">
    <location>
        <begin position="108"/>
        <end position="126"/>
    </location>
</feature>
<name>A0A0F4GK90_9PEZI</name>
<dbReference type="GO" id="GO:0005886">
    <property type="term" value="C:plasma membrane"/>
    <property type="evidence" value="ECO:0007669"/>
    <property type="project" value="TreeGrafter"/>
</dbReference>
<feature type="transmembrane region" description="Helical" evidence="5">
    <location>
        <begin position="263"/>
        <end position="281"/>
    </location>
</feature>
<evidence type="ECO:0000256" key="4">
    <source>
        <dbReference type="ARBA" id="ARBA00023136"/>
    </source>
</evidence>
<keyword evidence="7" id="KW-1185">Reference proteome</keyword>
<evidence type="ECO:0000256" key="3">
    <source>
        <dbReference type="ARBA" id="ARBA00022989"/>
    </source>
</evidence>